<name>A0A812PX88_SYMPI</name>
<proteinExistence type="predicted"/>
<reference evidence="2" key="1">
    <citation type="submission" date="2021-02" db="EMBL/GenBank/DDBJ databases">
        <authorList>
            <person name="Dougan E. K."/>
            <person name="Rhodes N."/>
            <person name="Thang M."/>
            <person name="Chan C."/>
        </authorList>
    </citation>
    <scope>NUCLEOTIDE SEQUENCE</scope>
</reference>
<sequence>MAASSIPISFTESKAAFVKRALEVGLAQTEVDHLVAAHVDTLSKLAFSLVPPGKVPEDSAVTGLLPRASNQGAVAGLKRLIFEAHTLIVSELKQRVEKPDDSAPISLNGAERETRLEAQKLRLGGLSFQGEEEVAHDAYNLVYTMIQKDDLVWLSPEKFGTRRSEISAKKQGRELIIDGSGIAVKEKQTTTVCSLATELDIVMALRRLQEPPPPGYSKVSLQQLIRADRAVFLRASELTTTLKRSAGGQLPLDSIRSTILLDPSVAYHLLPLPLSSSSSAESAKEGKRPGSDAGATLRGPKIQKFAKKPGGPGAVKKTNFSVPKELVGKLHQTPKGHRLCWSFNLPCGCADAKPGGKCARGLHLCAEPGCLKPHSLQQHS</sequence>
<keyword evidence="3" id="KW-1185">Reference proteome</keyword>
<organism evidence="2 3">
    <name type="scientific">Symbiodinium pilosum</name>
    <name type="common">Dinoflagellate</name>
    <dbReference type="NCBI Taxonomy" id="2952"/>
    <lineage>
        <taxon>Eukaryota</taxon>
        <taxon>Sar</taxon>
        <taxon>Alveolata</taxon>
        <taxon>Dinophyceae</taxon>
        <taxon>Suessiales</taxon>
        <taxon>Symbiodiniaceae</taxon>
        <taxon>Symbiodinium</taxon>
    </lineage>
</organism>
<dbReference type="EMBL" id="CAJNIZ010014407">
    <property type="protein sequence ID" value="CAE7361323.1"/>
    <property type="molecule type" value="Genomic_DNA"/>
</dbReference>
<evidence type="ECO:0000256" key="1">
    <source>
        <dbReference type="SAM" id="MobiDB-lite"/>
    </source>
</evidence>
<feature type="region of interest" description="Disordered" evidence="1">
    <location>
        <begin position="277"/>
        <end position="318"/>
    </location>
</feature>
<protein>
    <submittedName>
        <fullName evidence="2">Uncharacterized protein</fullName>
    </submittedName>
</protein>
<evidence type="ECO:0000313" key="3">
    <source>
        <dbReference type="Proteomes" id="UP000649617"/>
    </source>
</evidence>
<dbReference type="AlphaFoldDB" id="A0A812PX88"/>
<dbReference type="OrthoDB" id="412223at2759"/>
<comment type="caution">
    <text evidence="2">The sequence shown here is derived from an EMBL/GenBank/DDBJ whole genome shotgun (WGS) entry which is preliminary data.</text>
</comment>
<accession>A0A812PX88</accession>
<dbReference type="Proteomes" id="UP000649617">
    <property type="component" value="Unassembled WGS sequence"/>
</dbReference>
<gene>
    <name evidence="2" type="ORF">SPIL2461_LOCUS8647</name>
</gene>
<evidence type="ECO:0000313" key="2">
    <source>
        <dbReference type="EMBL" id="CAE7361323.1"/>
    </source>
</evidence>